<dbReference type="Proteomes" id="UP000236729">
    <property type="component" value="Unassembled WGS sequence"/>
</dbReference>
<accession>A0A1H6E9S0</accession>
<dbReference type="Gene3D" id="3.60.15.10">
    <property type="entry name" value="Ribonuclease Z/Hydroxyacylglutathione hydrolase-like"/>
    <property type="match status" value="1"/>
</dbReference>
<keyword evidence="3" id="KW-1185">Reference proteome</keyword>
<proteinExistence type="predicted"/>
<reference evidence="3 4" key="2">
    <citation type="submission" date="2016-10" db="EMBL/GenBank/DDBJ databases">
        <authorList>
            <person name="Varghese N."/>
            <person name="Submissions S."/>
        </authorList>
    </citation>
    <scope>NUCLEOTIDE SEQUENCE [LARGE SCALE GENOMIC DNA]</scope>
    <source>
        <strain evidence="4">ATCC 20501</strain>
        <strain evidence="2 3">CGMCC 4.3529</strain>
    </source>
</reference>
<evidence type="ECO:0000313" key="2">
    <source>
        <dbReference type="EMBL" id="SFD64496.1"/>
    </source>
</evidence>
<gene>
    <name evidence="1" type="ORF">SAMN02982929_05937</name>
    <name evidence="2" type="ORF">SAMN05216506_105350</name>
</gene>
<evidence type="ECO:0008006" key="5">
    <source>
        <dbReference type="Google" id="ProtNLM"/>
    </source>
</evidence>
<protein>
    <recommendedName>
        <fullName evidence="5">MBL fold metallo-hydrolase</fullName>
    </recommendedName>
</protein>
<dbReference type="SMR" id="A0A1H6E9S0"/>
<evidence type="ECO:0000313" key="4">
    <source>
        <dbReference type="Proteomes" id="UP000236729"/>
    </source>
</evidence>
<accession>A0A1I1U0V9</accession>
<dbReference type="EMBL" id="FOME01000005">
    <property type="protein sequence ID" value="SFD64496.1"/>
    <property type="molecule type" value="Genomic_DNA"/>
</dbReference>
<dbReference type="Proteomes" id="UP000199690">
    <property type="component" value="Unassembled WGS sequence"/>
</dbReference>
<sequence length="48" mass="5354">MFNVDRAKTIESFRRLAELDIEIACFGHGDPLVGDADAKLRAADEFND</sequence>
<dbReference type="EMBL" id="FNVB01000010">
    <property type="protein sequence ID" value="SEG94540.1"/>
    <property type="molecule type" value="Genomic_DNA"/>
</dbReference>
<evidence type="ECO:0000313" key="1">
    <source>
        <dbReference type="EMBL" id="SEG94540.1"/>
    </source>
</evidence>
<dbReference type="InterPro" id="IPR036866">
    <property type="entry name" value="RibonucZ/Hydroxyglut_hydro"/>
</dbReference>
<dbReference type="AlphaFoldDB" id="A0A1H6E9S0"/>
<evidence type="ECO:0000313" key="3">
    <source>
        <dbReference type="Proteomes" id="UP000199690"/>
    </source>
</evidence>
<dbReference type="SUPFAM" id="SSF56281">
    <property type="entry name" value="Metallo-hydrolase/oxidoreductase"/>
    <property type="match status" value="1"/>
</dbReference>
<reference evidence="1" key="1">
    <citation type="submission" date="2016-10" db="EMBL/GenBank/DDBJ databases">
        <authorList>
            <person name="de Groot N.N."/>
        </authorList>
    </citation>
    <scope>NUCLEOTIDE SEQUENCE [LARGE SCALE GENOMIC DNA]</scope>
    <source>
        <strain evidence="1">ATCC 20501</strain>
    </source>
</reference>
<organism evidence="1 4">
    <name type="scientific">Saccharopolyspora kobensis</name>
    <dbReference type="NCBI Taxonomy" id="146035"/>
    <lineage>
        <taxon>Bacteria</taxon>
        <taxon>Bacillati</taxon>
        <taxon>Actinomycetota</taxon>
        <taxon>Actinomycetes</taxon>
        <taxon>Pseudonocardiales</taxon>
        <taxon>Pseudonocardiaceae</taxon>
        <taxon>Saccharopolyspora</taxon>
    </lineage>
</organism>
<dbReference type="RefSeq" id="WP_177247602.1">
    <property type="nucleotide sequence ID" value="NZ_FNVB01000010.1"/>
</dbReference>
<name>A0A1H6E9S0_9PSEU</name>